<evidence type="ECO:0000313" key="4">
    <source>
        <dbReference type="Proteomes" id="UP001459277"/>
    </source>
</evidence>
<feature type="compositionally biased region" description="Basic and acidic residues" evidence="2">
    <location>
        <begin position="160"/>
        <end position="170"/>
    </location>
</feature>
<keyword evidence="1" id="KW-0175">Coiled coil</keyword>
<name>A0AAW2BMK9_9ROSI</name>
<feature type="coiled-coil region" evidence="1">
    <location>
        <begin position="217"/>
        <end position="261"/>
    </location>
</feature>
<protein>
    <submittedName>
        <fullName evidence="3">Uncharacterized protein</fullName>
    </submittedName>
</protein>
<feature type="region of interest" description="Disordered" evidence="2">
    <location>
        <begin position="14"/>
        <end position="58"/>
    </location>
</feature>
<dbReference type="AlphaFoldDB" id="A0AAW2BMK9"/>
<evidence type="ECO:0000313" key="3">
    <source>
        <dbReference type="EMBL" id="KAK9987012.1"/>
    </source>
</evidence>
<feature type="compositionally biased region" description="Polar residues" evidence="2">
    <location>
        <begin position="362"/>
        <end position="376"/>
    </location>
</feature>
<dbReference type="Proteomes" id="UP001459277">
    <property type="component" value="Unassembled WGS sequence"/>
</dbReference>
<feature type="compositionally biased region" description="Pro residues" evidence="2">
    <location>
        <begin position="103"/>
        <end position="114"/>
    </location>
</feature>
<feature type="compositionally biased region" description="Polar residues" evidence="2">
    <location>
        <begin position="14"/>
        <end position="28"/>
    </location>
</feature>
<feature type="region of interest" description="Disordered" evidence="2">
    <location>
        <begin position="83"/>
        <end position="199"/>
    </location>
</feature>
<accession>A0AAW2BMK9</accession>
<feature type="compositionally biased region" description="Basic and acidic residues" evidence="2">
    <location>
        <begin position="124"/>
        <end position="146"/>
    </location>
</feature>
<evidence type="ECO:0000256" key="2">
    <source>
        <dbReference type="SAM" id="MobiDB-lite"/>
    </source>
</evidence>
<keyword evidence="4" id="KW-1185">Reference proteome</keyword>
<gene>
    <name evidence="3" type="ORF">SO802_031963</name>
</gene>
<organism evidence="3 4">
    <name type="scientific">Lithocarpus litseifolius</name>
    <dbReference type="NCBI Taxonomy" id="425828"/>
    <lineage>
        <taxon>Eukaryota</taxon>
        <taxon>Viridiplantae</taxon>
        <taxon>Streptophyta</taxon>
        <taxon>Embryophyta</taxon>
        <taxon>Tracheophyta</taxon>
        <taxon>Spermatophyta</taxon>
        <taxon>Magnoliopsida</taxon>
        <taxon>eudicotyledons</taxon>
        <taxon>Gunneridae</taxon>
        <taxon>Pentapetalae</taxon>
        <taxon>rosids</taxon>
        <taxon>fabids</taxon>
        <taxon>Fagales</taxon>
        <taxon>Fagaceae</taxon>
        <taxon>Lithocarpus</taxon>
    </lineage>
</organism>
<sequence length="387" mass="42555">MILQISMSLNLSSRVPITNPSSQCTSGEATPFQYSVKEEEEEKEKQKEPLSPEVSASILEDREESVLCAKEMGLQRKARSTLQVLFESQPGRDGPGKMAQSKPPAPPTIPPFCADPPEHKRKREDRGKEVMEVGRQHPPQEIEVPRGGKQPWTQQTRSANEMERRGDYSGKKCPRNADQASRGGGERERKSAVAALDSAERQAEGQRVLLCNAEDQLASSKQQIVTLQKKLEEVQKAKELAEKAKEEVEKARDEAEQQGSYCSQVWIDAFNQVGVGASSILRKAENMYYPPAIRVAPSGSHLRVAEQLGVKEKETEGNKEVVSDTIFPLAAPQDPAKVKEAPRMEIVLASLPLPPKGDSKSSDQGSIETAAQQSKAPLTGKIVIKKK</sequence>
<comment type="caution">
    <text evidence="3">The sequence shown here is derived from an EMBL/GenBank/DDBJ whole genome shotgun (WGS) entry which is preliminary data.</text>
</comment>
<feature type="region of interest" description="Disordered" evidence="2">
    <location>
        <begin position="349"/>
        <end position="387"/>
    </location>
</feature>
<reference evidence="3 4" key="1">
    <citation type="submission" date="2024-01" db="EMBL/GenBank/DDBJ databases">
        <title>A telomere-to-telomere, gap-free genome of sweet tea (Lithocarpus litseifolius).</title>
        <authorList>
            <person name="Zhou J."/>
        </authorList>
    </citation>
    <scope>NUCLEOTIDE SEQUENCE [LARGE SCALE GENOMIC DNA]</scope>
    <source>
        <strain evidence="3">Zhou-2022a</strain>
        <tissue evidence="3">Leaf</tissue>
    </source>
</reference>
<proteinExistence type="predicted"/>
<dbReference type="EMBL" id="JAZDWU010000011">
    <property type="protein sequence ID" value="KAK9987012.1"/>
    <property type="molecule type" value="Genomic_DNA"/>
</dbReference>
<evidence type="ECO:0000256" key="1">
    <source>
        <dbReference type="SAM" id="Coils"/>
    </source>
</evidence>